<dbReference type="AlphaFoldDB" id="A0A5C6G626"/>
<protein>
    <submittedName>
        <fullName evidence="1">Uncharacterized protein</fullName>
    </submittedName>
</protein>
<dbReference type="EMBL" id="SBHS01000034">
    <property type="protein sequence ID" value="TWU71978.1"/>
    <property type="molecule type" value="Genomic_DNA"/>
</dbReference>
<accession>A0A5C6G626</accession>
<dbReference type="Proteomes" id="UP000317257">
    <property type="component" value="Unassembled WGS sequence"/>
</dbReference>
<name>A0A5C6G626_METRR</name>
<organism evidence="1 2">
    <name type="scientific">Metarhizium rileyi (strain RCEF 4871)</name>
    <name type="common">Nomuraea rileyi</name>
    <dbReference type="NCBI Taxonomy" id="1649241"/>
    <lineage>
        <taxon>Eukaryota</taxon>
        <taxon>Fungi</taxon>
        <taxon>Dikarya</taxon>
        <taxon>Ascomycota</taxon>
        <taxon>Pezizomycotina</taxon>
        <taxon>Sordariomycetes</taxon>
        <taxon>Hypocreomycetidae</taxon>
        <taxon>Hypocreales</taxon>
        <taxon>Clavicipitaceae</taxon>
        <taxon>Metarhizium</taxon>
    </lineage>
</organism>
<dbReference type="Gene3D" id="1.20.1440.110">
    <property type="entry name" value="acylaminoacyl peptidase"/>
    <property type="match status" value="1"/>
</dbReference>
<evidence type="ECO:0000313" key="1">
    <source>
        <dbReference type="EMBL" id="TWU71978.1"/>
    </source>
</evidence>
<proteinExistence type="predicted"/>
<gene>
    <name evidence="1" type="ORF">ED733_002292</name>
</gene>
<dbReference type="SUPFAM" id="SSF53474">
    <property type="entry name" value="alpha/beta-Hydrolases"/>
    <property type="match status" value="1"/>
</dbReference>
<comment type="caution">
    <text evidence="1">The sequence shown here is derived from an EMBL/GenBank/DDBJ whole genome shotgun (WGS) entry which is preliminary data.</text>
</comment>
<dbReference type="InterPro" id="IPR029058">
    <property type="entry name" value="AB_hydrolase_fold"/>
</dbReference>
<evidence type="ECO:0000313" key="2">
    <source>
        <dbReference type="Proteomes" id="UP000317257"/>
    </source>
</evidence>
<sequence length="213" mass="23535">MTDPNANATMYQLSKDSNFHFGILRALAMATYDGADIDECLVAANSIVPGDFESFSKSFLAIANNVYRRALGIAKTRFPVSARIAFFSAATYFRSADFHLHGNPADARIMDYWAKQTDAFDQGLALLSPPGTRLNIKTLDFDIFPEVTWPPRAAAFDHRFAAVMAMDGVWDFGAVVRHGFGPDAMRIHDSGDKAKFDALAKRYLRPGTPTSIR</sequence>
<reference evidence="2" key="1">
    <citation type="submission" date="2018-12" db="EMBL/GenBank/DDBJ databases">
        <title>The complete genome of Metarhizium rileyi, a key fungal pathogen of Lepidoptera.</title>
        <authorList>
            <person name="Binneck E."/>
            <person name="Lastra C.C.L."/>
            <person name="Sosa-Gomez D.R."/>
        </authorList>
    </citation>
    <scope>NUCLEOTIDE SEQUENCE [LARGE SCALE GENOMIC DNA]</scope>
    <source>
        <strain evidence="2">Cep018-CH2</strain>
    </source>
</reference>